<evidence type="ECO:0000313" key="1">
    <source>
        <dbReference type="EMBL" id="EPF12929.1"/>
    </source>
</evidence>
<dbReference type="Proteomes" id="UP000014585">
    <property type="component" value="Unassembled WGS sequence"/>
</dbReference>
<gene>
    <name evidence="1" type="ORF">HMPREF0201_04532</name>
</gene>
<dbReference type="EMBL" id="ATDT01000038">
    <property type="protein sequence ID" value="EPF12929.1"/>
    <property type="molecule type" value="Genomic_DNA"/>
</dbReference>
<comment type="caution">
    <text evidence="1">The sequence shown here is derived from an EMBL/GenBank/DDBJ whole genome shotgun (WGS) entry which is preliminary data.</text>
</comment>
<sequence>MVSQRYRRNTREHQKINKENQFIDFRLLTTKKEKPRFFLLCQKNKAALKARPS</sequence>
<protein>
    <submittedName>
        <fullName evidence="1">Uncharacterized protein</fullName>
    </submittedName>
</protein>
<organism evidence="1 2">
    <name type="scientific">Cedecea davisae DSM 4568</name>
    <dbReference type="NCBI Taxonomy" id="566551"/>
    <lineage>
        <taxon>Bacteria</taxon>
        <taxon>Pseudomonadati</taxon>
        <taxon>Pseudomonadota</taxon>
        <taxon>Gammaproteobacteria</taxon>
        <taxon>Enterobacterales</taxon>
        <taxon>Enterobacteriaceae</taxon>
        <taxon>Cedecea</taxon>
    </lineage>
</organism>
<dbReference type="HOGENOM" id="CLU_3059806_0_0_6"/>
<reference evidence="1 2" key="1">
    <citation type="submission" date="2013-04" db="EMBL/GenBank/DDBJ databases">
        <authorList>
            <person name="Weinstock G."/>
            <person name="Sodergren E."/>
            <person name="Lobos E.A."/>
            <person name="Fulton L."/>
            <person name="Fulton R."/>
            <person name="Courtney L."/>
            <person name="Fronick C."/>
            <person name="O'Laughlin M."/>
            <person name="Godfrey J."/>
            <person name="Wilson R.M."/>
            <person name="Miner T."/>
            <person name="Farmer C."/>
            <person name="Delehaunty K."/>
            <person name="Cordes M."/>
            <person name="Minx P."/>
            <person name="Tomlinson C."/>
            <person name="Chen J."/>
            <person name="Wollam A."/>
            <person name="Pepin K.H."/>
            <person name="Palsikar V.B."/>
            <person name="Zhang X."/>
            <person name="Suruliraj S."/>
            <person name="Perna N.T."/>
            <person name="Plunkett G."/>
            <person name="Warren W."/>
            <person name="Mitreva M."/>
            <person name="Mardis E.R."/>
            <person name="Wilson R.K."/>
        </authorList>
    </citation>
    <scope>NUCLEOTIDE SEQUENCE [LARGE SCALE GENOMIC DNA]</scope>
    <source>
        <strain evidence="1 2">DSM 4568</strain>
    </source>
</reference>
<accession>S3JIA1</accession>
<dbReference type="AlphaFoldDB" id="S3JIA1"/>
<proteinExistence type="predicted"/>
<name>S3JIA1_9ENTR</name>
<evidence type="ECO:0000313" key="2">
    <source>
        <dbReference type="Proteomes" id="UP000014585"/>
    </source>
</evidence>